<evidence type="ECO:0000259" key="3">
    <source>
        <dbReference type="Pfam" id="PF02982"/>
    </source>
</evidence>
<evidence type="ECO:0000313" key="5">
    <source>
        <dbReference type="Proteomes" id="UP000799423"/>
    </source>
</evidence>
<protein>
    <recommendedName>
        <fullName evidence="3">Scytalone dehydratase-like domain-containing protein</fullName>
    </recommendedName>
</protein>
<organism evidence="4 5">
    <name type="scientific">Plenodomus tracheiphilus IPT5</name>
    <dbReference type="NCBI Taxonomy" id="1408161"/>
    <lineage>
        <taxon>Eukaryota</taxon>
        <taxon>Fungi</taxon>
        <taxon>Dikarya</taxon>
        <taxon>Ascomycota</taxon>
        <taxon>Pezizomycotina</taxon>
        <taxon>Dothideomycetes</taxon>
        <taxon>Pleosporomycetidae</taxon>
        <taxon>Pleosporales</taxon>
        <taxon>Pleosporineae</taxon>
        <taxon>Leptosphaeriaceae</taxon>
        <taxon>Plenodomus</taxon>
    </lineage>
</organism>
<dbReference type="Pfam" id="PF02982">
    <property type="entry name" value="Scytalone_dh"/>
    <property type="match status" value="1"/>
</dbReference>
<reference evidence="4" key="1">
    <citation type="submission" date="2020-01" db="EMBL/GenBank/DDBJ databases">
        <authorList>
            <consortium name="DOE Joint Genome Institute"/>
            <person name="Haridas S."/>
            <person name="Albert R."/>
            <person name="Binder M."/>
            <person name="Bloem J."/>
            <person name="Labutti K."/>
            <person name="Salamov A."/>
            <person name="Andreopoulos B."/>
            <person name="Baker S.E."/>
            <person name="Barry K."/>
            <person name="Bills G."/>
            <person name="Bluhm B.H."/>
            <person name="Cannon C."/>
            <person name="Castanera R."/>
            <person name="Culley D.E."/>
            <person name="Daum C."/>
            <person name="Ezra D."/>
            <person name="Gonzalez J.B."/>
            <person name="Henrissat B."/>
            <person name="Kuo A."/>
            <person name="Liang C."/>
            <person name="Lipzen A."/>
            <person name="Lutzoni F."/>
            <person name="Magnuson J."/>
            <person name="Mondo S."/>
            <person name="Nolan M."/>
            <person name="Ohm R."/>
            <person name="Pangilinan J."/>
            <person name="Park H.-J."/>
            <person name="Ramirez L."/>
            <person name="Alfaro M."/>
            <person name="Sun H."/>
            <person name="Tritt A."/>
            <person name="Yoshinaga Y."/>
            <person name="Zwiers L.-H."/>
            <person name="Turgeon B.G."/>
            <person name="Goodwin S.B."/>
            <person name="Spatafora J.W."/>
            <person name="Crous P.W."/>
            <person name="Grigoriev I.V."/>
        </authorList>
    </citation>
    <scope>NUCLEOTIDE SEQUENCE</scope>
    <source>
        <strain evidence="4">IPT5</strain>
    </source>
</reference>
<evidence type="ECO:0000313" key="4">
    <source>
        <dbReference type="EMBL" id="KAF2849961.1"/>
    </source>
</evidence>
<dbReference type="SUPFAM" id="SSF54427">
    <property type="entry name" value="NTF2-like"/>
    <property type="match status" value="1"/>
</dbReference>
<dbReference type="OrthoDB" id="5281072at2759"/>
<comment type="similarity">
    <text evidence="1">Belongs to the scytalone dehydratase family.</text>
</comment>
<dbReference type="Gene3D" id="3.10.450.50">
    <property type="match status" value="1"/>
</dbReference>
<keyword evidence="5" id="KW-1185">Reference proteome</keyword>
<keyword evidence="2" id="KW-0456">Lyase</keyword>
<dbReference type="EMBL" id="MU006309">
    <property type="protein sequence ID" value="KAF2849961.1"/>
    <property type="molecule type" value="Genomic_DNA"/>
</dbReference>
<feature type="domain" description="Scytalone dehydratase-like" evidence="3">
    <location>
        <begin position="19"/>
        <end position="148"/>
    </location>
</feature>
<dbReference type="InterPro" id="IPR049884">
    <property type="entry name" value="Scytalone_dh"/>
</dbReference>
<accession>A0A6A7B392</accession>
<dbReference type="Proteomes" id="UP000799423">
    <property type="component" value="Unassembled WGS sequence"/>
</dbReference>
<gene>
    <name evidence="4" type="ORF">T440DRAFT_518818</name>
</gene>
<evidence type="ECO:0000256" key="2">
    <source>
        <dbReference type="ARBA" id="ARBA00023239"/>
    </source>
</evidence>
<sequence>MTVLSSPTKNSSADESKFRELSYKWSVSWDTRDLGVLLEIAAPQLTGDYRDFPAVNAVIICSPTEFFNYAMSPKGIGGKGMRTQHLLGASMFTRTSPTEAKGNWQVRPWHTRTFKDGRKAEWDSSSFLEFTYVKIDGEWKIGGWRPHTVLASVGTHEDIAGDY</sequence>
<evidence type="ECO:0000256" key="1">
    <source>
        <dbReference type="ARBA" id="ARBA00008584"/>
    </source>
</evidence>
<dbReference type="InterPro" id="IPR032710">
    <property type="entry name" value="NTF2-like_dom_sf"/>
</dbReference>
<dbReference type="AlphaFoldDB" id="A0A6A7B392"/>
<name>A0A6A7B392_9PLEO</name>
<proteinExistence type="inferred from homology"/>
<dbReference type="GO" id="GO:0016829">
    <property type="term" value="F:lyase activity"/>
    <property type="evidence" value="ECO:0007669"/>
    <property type="project" value="UniProtKB-KW"/>
</dbReference>